<evidence type="ECO:0000313" key="3">
    <source>
        <dbReference type="EMBL" id="GGZ04844.1"/>
    </source>
</evidence>
<reference evidence="3" key="2">
    <citation type="submission" date="2020-09" db="EMBL/GenBank/DDBJ databases">
        <authorList>
            <person name="Sun Q."/>
            <person name="Kim S."/>
        </authorList>
    </citation>
    <scope>NUCLEOTIDE SEQUENCE</scope>
    <source>
        <strain evidence="3">KCTC 32255</strain>
    </source>
</reference>
<dbReference type="PANTHER" id="PTHR43767">
    <property type="entry name" value="LONG-CHAIN-FATTY-ACID--COA LIGASE"/>
    <property type="match status" value="1"/>
</dbReference>
<sequence length="563" mass="60777">MDERMGPRAWREGYRHPGHWEEQFAPLSMPELFARSLADYADRALIDFLGRTFTYAQVGAEARQFAAGLQSLGLGKGDRIGLYLPNVPVYLPAYFGALMAGVTVVNFSPLYTCDELAAQVVDSGARLLVTLDVPQLLPSAEEVRRRTGLEWLVVARLARMLPFWQGLAVRLPGTGRLSPLPRDPAVLDWARLLLPGDPRPVAIDPLIDLAMLQYTGGTTGRPKGAMLSHQNLSANARQVEAVDPHAHERDVMVGVLPLFHIFANACVLNRTVFNGGLIAMLPRFQAEQVLALIRRVRPTTLPGVPTMFQALMASPDIGRTDFSSITTCISGGAPLPQPVREAFLAQTGVRIVEGYGLTECAGVAACSPFDGSGPDGSIGQPLPSTDLCLLDKDDPTSEAAAGEPGELAVRGPQVMQGYWNRPDAAAQVFVDRADGRWLRTGDVGVIDEDGFVRIVDRIKDMIAVGGFKVFPSQVEEVLLGHPAVREAAVLGVPDAYHGELPRAYAVLAPDSAVSATELTIWLNGRLGKHERVDSVVLRESLPHTMVGKLDRKALRAECLGGAV</sequence>
<dbReference type="SUPFAM" id="SSF56801">
    <property type="entry name" value="Acetyl-CoA synthetase-like"/>
    <property type="match status" value="1"/>
</dbReference>
<comment type="caution">
    <text evidence="3">The sequence shown here is derived from an EMBL/GenBank/DDBJ whole genome shotgun (WGS) entry which is preliminary data.</text>
</comment>
<dbReference type="Gene3D" id="3.30.300.30">
    <property type="match status" value="1"/>
</dbReference>
<dbReference type="InterPro" id="IPR025110">
    <property type="entry name" value="AMP-bd_C"/>
</dbReference>
<dbReference type="InterPro" id="IPR050237">
    <property type="entry name" value="ATP-dep_AMP-bd_enzyme"/>
</dbReference>
<feature type="domain" description="AMP-binding enzyme C-terminal" evidence="2">
    <location>
        <begin position="473"/>
        <end position="548"/>
    </location>
</feature>
<dbReference type="PANTHER" id="PTHR43767:SF1">
    <property type="entry name" value="NONRIBOSOMAL PEPTIDE SYNTHASE PES1 (EUROFUNG)-RELATED"/>
    <property type="match status" value="1"/>
</dbReference>
<dbReference type="InterPro" id="IPR042099">
    <property type="entry name" value="ANL_N_sf"/>
</dbReference>
<dbReference type="CDD" id="cd05936">
    <property type="entry name" value="FC-FACS_FadD_like"/>
    <property type="match status" value="1"/>
</dbReference>
<dbReference type="PROSITE" id="PS00455">
    <property type="entry name" value="AMP_BINDING"/>
    <property type="match status" value="1"/>
</dbReference>
<protein>
    <submittedName>
        <fullName evidence="3">Dicarboxylate--CoA ligase PimA</fullName>
    </submittedName>
</protein>
<organism evidence="3 4">
    <name type="scientific">Novosphingobium colocasiae</name>
    <dbReference type="NCBI Taxonomy" id="1256513"/>
    <lineage>
        <taxon>Bacteria</taxon>
        <taxon>Pseudomonadati</taxon>
        <taxon>Pseudomonadota</taxon>
        <taxon>Alphaproteobacteria</taxon>
        <taxon>Sphingomonadales</taxon>
        <taxon>Sphingomonadaceae</taxon>
        <taxon>Novosphingobium</taxon>
    </lineage>
</organism>
<feature type="domain" description="AMP-dependent synthetase/ligase" evidence="1">
    <location>
        <begin position="34"/>
        <end position="419"/>
    </location>
</feature>
<dbReference type="Proteomes" id="UP000648075">
    <property type="component" value="Unassembled WGS sequence"/>
</dbReference>
<proteinExistence type="predicted"/>
<name>A0A918PEU0_9SPHN</name>
<evidence type="ECO:0000259" key="2">
    <source>
        <dbReference type="Pfam" id="PF13193"/>
    </source>
</evidence>
<dbReference type="InterPro" id="IPR020845">
    <property type="entry name" value="AMP-binding_CS"/>
</dbReference>
<dbReference type="Pfam" id="PF00501">
    <property type="entry name" value="AMP-binding"/>
    <property type="match status" value="1"/>
</dbReference>
<dbReference type="GO" id="GO:0016878">
    <property type="term" value="F:acid-thiol ligase activity"/>
    <property type="evidence" value="ECO:0007669"/>
    <property type="project" value="UniProtKB-ARBA"/>
</dbReference>
<dbReference type="Pfam" id="PF13193">
    <property type="entry name" value="AMP-binding_C"/>
    <property type="match status" value="1"/>
</dbReference>
<dbReference type="RefSeq" id="WP_189621025.1">
    <property type="nucleotide sequence ID" value="NZ_BMZA01000006.1"/>
</dbReference>
<evidence type="ECO:0000259" key="1">
    <source>
        <dbReference type="Pfam" id="PF00501"/>
    </source>
</evidence>
<dbReference type="InterPro" id="IPR045851">
    <property type="entry name" value="AMP-bd_C_sf"/>
</dbReference>
<dbReference type="Gene3D" id="3.40.50.12780">
    <property type="entry name" value="N-terminal domain of ligase-like"/>
    <property type="match status" value="1"/>
</dbReference>
<dbReference type="AlphaFoldDB" id="A0A918PEU0"/>
<evidence type="ECO:0000313" key="4">
    <source>
        <dbReference type="Proteomes" id="UP000648075"/>
    </source>
</evidence>
<gene>
    <name evidence="3" type="ORF">GCM10011614_19600</name>
</gene>
<accession>A0A918PEU0</accession>
<keyword evidence="4" id="KW-1185">Reference proteome</keyword>
<dbReference type="EMBL" id="BMZA01000006">
    <property type="protein sequence ID" value="GGZ04844.1"/>
    <property type="molecule type" value="Genomic_DNA"/>
</dbReference>
<dbReference type="InterPro" id="IPR000873">
    <property type="entry name" value="AMP-dep_synth/lig_dom"/>
</dbReference>
<reference evidence="3" key="1">
    <citation type="journal article" date="2014" name="Int. J. Syst. Evol. Microbiol.">
        <title>Complete genome sequence of Corynebacterium casei LMG S-19264T (=DSM 44701T), isolated from a smear-ripened cheese.</title>
        <authorList>
            <consortium name="US DOE Joint Genome Institute (JGI-PGF)"/>
            <person name="Walter F."/>
            <person name="Albersmeier A."/>
            <person name="Kalinowski J."/>
            <person name="Ruckert C."/>
        </authorList>
    </citation>
    <scope>NUCLEOTIDE SEQUENCE</scope>
    <source>
        <strain evidence="3">KCTC 32255</strain>
    </source>
</reference>
<keyword evidence="3" id="KW-0436">Ligase</keyword>